<keyword evidence="3" id="KW-0479">Metal-binding</keyword>
<dbReference type="SUPFAM" id="SSF57850">
    <property type="entry name" value="RING/U-box"/>
    <property type="match status" value="1"/>
</dbReference>
<reference evidence="8" key="1">
    <citation type="journal article" date="2023" name="Plant Biotechnol. J.">
        <title>Chromosome-level wild Hevea brasiliensis genome provides new tools for genomic-assisted breeding and valuable loci to elevate rubber yield.</title>
        <authorList>
            <person name="Cheng H."/>
            <person name="Song X."/>
            <person name="Hu Y."/>
            <person name="Wu T."/>
            <person name="Yang Q."/>
            <person name="An Z."/>
            <person name="Feng S."/>
            <person name="Deng Z."/>
            <person name="Wu W."/>
            <person name="Zeng X."/>
            <person name="Tu M."/>
            <person name="Wang X."/>
            <person name="Huang H."/>
        </authorList>
    </citation>
    <scope>NUCLEOTIDE SEQUENCE</scope>
    <source>
        <strain evidence="8">MT/VB/25A 57/8</strain>
    </source>
</reference>
<evidence type="ECO:0000256" key="5">
    <source>
        <dbReference type="ARBA" id="ARBA00022833"/>
    </source>
</evidence>
<dbReference type="EMBL" id="JARPOI010000009">
    <property type="protein sequence ID" value="KAJ9173281.1"/>
    <property type="molecule type" value="Genomic_DNA"/>
</dbReference>
<comment type="caution">
    <text evidence="8">The sequence shown here is derived from an EMBL/GenBank/DDBJ whole genome shotgun (WGS) entry which is preliminary data.</text>
</comment>
<evidence type="ECO:0000313" key="9">
    <source>
        <dbReference type="Proteomes" id="UP001174677"/>
    </source>
</evidence>
<evidence type="ECO:0000256" key="3">
    <source>
        <dbReference type="ARBA" id="ARBA00022723"/>
    </source>
</evidence>
<gene>
    <name evidence="8" type="ORF">P3X46_016433</name>
</gene>
<dbReference type="PANTHER" id="PTHR15710">
    <property type="entry name" value="E3 UBIQUITIN-PROTEIN LIGASE PRAJA"/>
    <property type="match status" value="1"/>
</dbReference>
<dbReference type="Gene3D" id="3.30.40.10">
    <property type="entry name" value="Zinc/RING finger domain, C3HC4 (zinc finger)"/>
    <property type="match status" value="1"/>
</dbReference>
<name>A0ABQ9LZ65_HEVBR</name>
<dbReference type="InterPro" id="IPR013083">
    <property type="entry name" value="Znf_RING/FYVE/PHD"/>
</dbReference>
<evidence type="ECO:0000256" key="6">
    <source>
        <dbReference type="PROSITE-ProRule" id="PRU00175"/>
    </source>
</evidence>
<proteinExistence type="predicted"/>
<dbReference type="PANTHER" id="PTHR15710:SF45">
    <property type="entry name" value="RING-TYPE DOMAIN-CONTAINING PROTEIN"/>
    <property type="match status" value="1"/>
</dbReference>
<comment type="catalytic activity">
    <reaction evidence="1">
        <text>S-ubiquitinyl-[E2 ubiquitin-conjugating enzyme]-L-cysteine + [acceptor protein]-L-lysine = [E2 ubiquitin-conjugating enzyme]-L-cysteine + N(6)-ubiquitinyl-[acceptor protein]-L-lysine.</text>
        <dbReference type="EC" id="2.3.2.27"/>
    </reaction>
</comment>
<keyword evidence="5" id="KW-0862">Zinc</keyword>
<accession>A0ABQ9LZ65</accession>
<feature type="domain" description="RING-type" evidence="7">
    <location>
        <begin position="88"/>
        <end position="129"/>
    </location>
</feature>
<dbReference type="PROSITE" id="PS50089">
    <property type="entry name" value="ZF_RING_2"/>
    <property type="match status" value="1"/>
</dbReference>
<evidence type="ECO:0000256" key="4">
    <source>
        <dbReference type="ARBA" id="ARBA00022771"/>
    </source>
</evidence>
<sequence length="176" mass="19351">MNQTSIEENFDRDRHMGLFFFGLQVAEQRQSLSETNPEVVVLNSVIRSLSFIPIPPGGSQKSGILPASKASIDAMPRITVTDDCVKDCAICLDEMRVGSEMREMPCKHGFHSGCIEKWLGLHGSCPLCRFIMPVEDGGSDSDGDGSEEGRRQRRRVISYNIVILGGGWGSSDTDQN</sequence>
<keyword evidence="4 6" id="KW-0863">Zinc-finger</keyword>
<keyword evidence="9" id="KW-1185">Reference proteome</keyword>
<evidence type="ECO:0000256" key="1">
    <source>
        <dbReference type="ARBA" id="ARBA00000900"/>
    </source>
</evidence>
<dbReference type="Pfam" id="PF13639">
    <property type="entry name" value="zf-RING_2"/>
    <property type="match status" value="1"/>
</dbReference>
<protein>
    <recommendedName>
        <fullName evidence="2">RING-type E3 ubiquitin transferase</fullName>
        <ecNumber evidence="2">2.3.2.27</ecNumber>
    </recommendedName>
</protein>
<evidence type="ECO:0000313" key="8">
    <source>
        <dbReference type="EMBL" id="KAJ9173281.1"/>
    </source>
</evidence>
<dbReference type="Proteomes" id="UP001174677">
    <property type="component" value="Chromosome 9"/>
</dbReference>
<evidence type="ECO:0000259" key="7">
    <source>
        <dbReference type="PROSITE" id="PS50089"/>
    </source>
</evidence>
<dbReference type="SMART" id="SM00184">
    <property type="entry name" value="RING"/>
    <property type="match status" value="1"/>
</dbReference>
<dbReference type="EC" id="2.3.2.27" evidence="2"/>
<organism evidence="8 9">
    <name type="scientific">Hevea brasiliensis</name>
    <name type="common">Para rubber tree</name>
    <name type="synonym">Siphonia brasiliensis</name>
    <dbReference type="NCBI Taxonomy" id="3981"/>
    <lineage>
        <taxon>Eukaryota</taxon>
        <taxon>Viridiplantae</taxon>
        <taxon>Streptophyta</taxon>
        <taxon>Embryophyta</taxon>
        <taxon>Tracheophyta</taxon>
        <taxon>Spermatophyta</taxon>
        <taxon>Magnoliopsida</taxon>
        <taxon>eudicotyledons</taxon>
        <taxon>Gunneridae</taxon>
        <taxon>Pentapetalae</taxon>
        <taxon>rosids</taxon>
        <taxon>fabids</taxon>
        <taxon>Malpighiales</taxon>
        <taxon>Euphorbiaceae</taxon>
        <taxon>Crotonoideae</taxon>
        <taxon>Micrandreae</taxon>
        <taxon>Hevea</taxon>
    </lineage>
</organism>
<evidence type="ECO:0000256" key="2">
    <source>
        <dbReference type="ARBA" id="ARBA00012483"/>
    </source>
</evidence>
<dbReference type="InterPro" id="IPR001841">
    <property type="entry name" value="Znf_RING"/>
</dbReference>